<accession>A0A179INI6</accession>
<evidence type="ECO:0000256" key="3">
    <source>
        <dbReference type="ARBA" id="ARBA00022692"/>
    </source>
</evidence>
<feature type="transmembrane region" description="Helical" evidence="7">
    <location>
        <begin position="118"/>
        <end position="136"/>
    </location>
</feature>
<feature type="domain" description="NADH-Ubiquinone oxidoreductase (complex I) chain 5 N-terminal" evidence="9">
    <location>
        <begin position="70"/>
        <end position="119"/>
    </location>
</feature>
<comment type="subcellular location">
    <subcellularLocation>
        <location evidence="1">Cell membrane</location>
        <topology evidence="1">Multi-pass membrane protein</topology>
    </subcellularLocation>
    <subcellularLocation>
        <location evidence="6">Membrane</location>
        <topology evidence="6">Multi-pass membrane protein</topology>
    </subcellularLocation>
</comment>
<feature type="transmembrane region" description="Helical" evidence="7">
    <location>
        <begin position="308"/>
        <end position="328"/>
    </location>
</feature>
<dbReference type="InterPro" id="IPR001750">
    <property type="entry name" value="ND/Mrp_TM"/>
</dbReference>
<dbReference type="Gene3D" id="1.20.5.2700">
    <property type="match status" value="1"/>
</dbReference>
<keyword evidence="3 6" id="KW-0812">Transmembrane</keyword>
<feature type="transmembrane region" description="Helical" evidence="7">
    <location>
        <begin position="33"/>
        <end position="54"/>
    </location>
</feature>
<comment type="similarity">
    <text evidence="2">Belongs to the CPA3 antiporters (TC 2.A.63) subunit A family.</text>
</comment>
<proteinExistence type="inferred from homology"/>
<evidence type="ECO:0000256" key="7">
    <source>
        <dbReference type="SAM" id="Phobius"/>
    </source>
</evidence>
<dbReference type="GO" id="GO:0003954">
    <property type="term" value="F:NADH dehydrogenase activity"/>
    <property type="evidence" value="ECO:0007669"/>
    <property type="project" value="TreeGrafter"/>
</dbReference>
<dbReference type="NCBIfam" id="TIGR01974">
    <property type="entry name" value="NDH_I_L"/>
    <property type="match status" value="1"/>
</dbReference>
<keyword evidence="4 7" id="KW-1133">Transmembrane helix</keyword>
<feature type="transmembrane region" description="Helical" evidence="7">
    <location>
        <begin position="378"/>
        <end position="397"/>
    </location>
</feature>
<organism evidence="10 11">
    <name type="scientific">Hydrogenibacillus schlegelii</name>
    <name type="common">Bacillus schlegelii</name>
    <dbReference type="NCBI Taxonomy" id="1484"/>
    <lineage>
        <taxon>Bacteria</taxon>
        <taxon>Bacillati</taxon>
        <taxon>Bacillota</taxon>
        <taxon>Bacilli</taxon>
        <taxon>Bacillales</taxon>
        <taxon>Bacillales Family X. Incertae Sedis</taxon>
        <taxon>Hydrogenibacillus</taxon>
    </lineage>
</organism>
<dbReference type="PRINTS" id="PR01434">
    <property type="entry name" value="NADHDHGNASE5"/>
</dbReference>
<dbReference type="PRINTS" id="PR01435">
    <property type="entry name" value="NPOXDRDTASE5"/>
</dbReference>
<dbReference type="Pfam" id="PF00662">
    <property type="entry name" value="Proton_antipo_N"/>
    <property type="match status" value="1"/>
</dbReference>
<reference evidence="10 11" key="1">
    <citation type="submission" date="2015-09" db="EMBL/GenBank/DDBJ databases">
        <title>Draft genome sequence of Hydrogenibacillus schlegelii DSM 2000.</title>
        <authorList>
            <person name="Hemp J."/>
        </authorList>
    </citation>
    <scope>NUCLEOTIDE SEQUENCE [LARGE SCALE GENOMIC DNA]</scope>
    <source>
        <strain evidence="10 11">MA 48</strain>
    </source>
</reference>
<dbReference type="GO" id="GO:0008137">
    <property type="term" value="F:NADH dehydrogenase (ubiquinone) activity"/>
    <property type="evidence" value="ECO:0007669"/>
    <property type="project" value="InterPro"/>
</dbReference>
<evidence type="ECO:0000259" key="8">
    <source>
        <dbReference type="Pfam" id="PF00361"/>
    </source>
</evidence>
<dbReference type="PANTHER" id="PTHR42829:SF2">
    <property type="entry name" value="NADH-UBIQUINONE OXIDOREDUCTASE CHAIN 5"/>
    <property type="match status" value="1"/>
</dbReference>
<dbReference type="PANTHER" id="PTHR42829">
    <property type="entry name" value="NADH-UBIQUINONE OXIDOREDUCTASE CHAIN 5"/>
    <property type="match status" value="1"/>
</dbReference>
<feature type="transmembrane region" description="Helical" evidence="7">
    <location>
        <begin position="453"/>
        <end position="472"/>
    </location>
</feature>
<feature type="transmembrane region" description="Helical" evidence="7">
    <location>
        <begin position="86"/>
        <end position="106"/>
    </location>
</feature>
<keyword evidence="11" id="KW-1185">Reference proteome</keyword>
<feature type="transmembrane region" description="Helical" evidence="7">
    <location>
        <begin position="591"/>
        <end position="611"/>
    </location>
</feature>
<feature type="transmembrane region" description="Helical" evidence="7">
    <location>
        <begin position="250"/>
        <end position="274"/>
    </location>
</feature>
<dbReference type="EMBL" id="JXBB01000023">
    <property type="protein sequence ID" value="OAR04218.1"/>
    <property type="molecule type" value="Genomic_DNA"/>
</dbReference>
<gene>
    <name evidence="10" type="ORF">SA87_07155</name>
</gene>
<evidence type="ECO:0000256" key="4">
    <source>
        <dbReference type="ARBA" id="ARBA00022989"/>
    </source>
</evidence>
<dbReference type="InterPro" id="IPR001516">
    <property type="entry name" value="Proton_antipo_N"/>
</dbReference>
<dbReference type="InterPro" id="IPR018393">
    <property type="entry name" value="NADHpl_OxRdtase_5_subgr"/>
</dbReference>
<dbReference type="OrthoDB" id="9807568at2"/>
<feature type="domain" description="NADH:quinone oxidoreductase/Mrp antiporter transmembrane" evidence="8">
    <location>
        <begin position="135"/>
        <end position="412"/>
    </location>
</feature>
<dbReference type="GO" id="GO:0005886">
    <property type="term" value="C:plasma membrane"/>
    <property type="evidence" value="ECO:0007669"/>
    <property type="project" value="UniProtKB-SubCell"/>
</dbReference>
<feature type="transmembrane region" description="Helical" evidence="7">
    <location>
        <begin position="340"/>
        <end position="357"/>
    </location>
</feature>
<evidence type="ECO:0000313" key="10">
    <source>
        <dbReference type="EMBL" id="OAR04218.1"/>
    </source>
</evidence>
<evidence type="ECO:0000256" key="2">
    <source>
        <dbReference type="ARBA" id="ARBA00008483"/>
    </source>
</evidence>
<dbReference type="AlphaFoldDB" id="A0A179INI6"/>
<feature type="transmembrane region" description="Helical" evidence="7">
    <location>
        <begin position="280"/>
        <end position="301"/>
    </location>
</feature>
<evidence type="ECO:0008006" key="12">
    <source>
        <dbReference type="Google" id="ProtNLM"/>
    </source>
</evidence>
<dbReference type="GO" id="GO:0042773">
    <property type="term" value="P:ATP synthesis coupled electron transport"/>
    <property type="evidence" value="ECO:0007669"/>
    <property type="project" value="InterPro"/>
</dbReference>
<evidence type="ECO:0000313" key="11">
    <source>
        <dbReference type="Proteomes" id="UP000243024"/>
    </source>
</evidence>
<feature type="transmembrane region" description="Helical" evidence="7">
    <location>
        <begin position="6"/>
        <end position="26"/>
    </location>
</feature>
<feature type="transmembrane region" description="Helical" evidence="7">
    <location>
        <begin position="203"/>
        <end position="229"/>
    </location>
</feature>
<dbReference type="Proteomes" id="UP000243024">
    <property type="component" value="Unassembled WGS sequence"/>
</dbReference>
<dbReference type="InterPro" id="IPR003945">
    <property type="entry name" value="NU5C-like"/>
</dbReference>
<name>A0A179INI6_HYDSH</name>
<dbReference type="Pfam" id="PF00361">
    <property type="entry name" value="Proton_antipo_M"/>
    <property type="match status" value="1"/>
</dbReference>
<feature type="transmembrane region" description="Helical" evidence="7">
    <location>
        <begin position="409"/>
        <end position="432"/>
    </location>
</feature>
<evidence type="ECO:0000256" key="6">
    <source>
        <dbReference type="RuleBase" id="RU000320"/>
    </source>
</evidence>
<evidence type="ECO:0000259" key="9">
    <source>
        <dbReference type="Pfam" id="PF00662"/>
    </source>
</evidence>
<comment type="caution">
    <text evidence="10">The sequence shown here is derived from an EMBL/GenBank/DDBJ whole genome shotgun (WGS) entry which is preliminary data.</text>
</comment>
<keyword evidence="5 7" id="KW-0472">Membrane</keyword>
<dbReference type="STRING" id="1484.SA87_07155"/>
<protein>
    <recommendedName>
        <fullName evidence="12">NADH-ubiquinone oxidoreductase chain L</fullName>
    </recommendedName>
</protein>
<evidence type="ECO:0000256" key="5">
    <source>
        <dbReference type="ARBA" id="ARBA00023136"/>
    </source>
</evidence>
<evidence type="ECO:0000256" key="1">
    <source>
        <dbReference type="ARBA" id="ARBA00004651"/>
    </source>
</evidence>
<sequence length="614" mass="62771">MGMQESWLPWAVLAPPFGAFVLLAAFRRPLGRLAGWIGAAGATLALVFALQAAWTASGGVTLSAPSVALLSAGDVRIELGAAIGPLQAVMLVVVAAVSAFVHLYSIDYMAGHRRYGTYFQHLSLFTLAMLGLVVATNWVVFYLFWELVGAASYLLIGFDVEREAARRAAVKAFVVTRIGDLGLLAAIWGMAQGAGSFDIAETLAWASSGAAPAGTVTALGLLMLLGAAGKSGQFPLHVWLPDAMEGPTPVSALLHAATMVAAGAYLLALAFPIVQASPEVARTTAVLGAFTALFAATLALGEEDLKRVLAYSTVSQLGYMFLAVGAGSRFAAMFHLTTHAFFKALLFLAAGAIYHAVGTNDLAAMGGLARRMPKTAGLFALGALALVGFPPLAGFFSKEAVLAAAQEAGGVPLGLGVGTVFLTAVYMGRLYVLAFFGEPRTEAAREAREPGGLILGPMAGLGVLVLVAGAATAPVAGPSARLLAALGPAPEAGAGLGAATVLLGIAGLLAGRRLAIGARCPMTAAVRKAEQALQAGFYVDACYRRTVVAASVFVGRIVVAVDALVDGLFTGTAAAVAGAGRRLREAEAGQVQRYNAVALLVLVIIALVAAIRGR</sequence>
<feature type="transmembrane region" description="Helical" evidence="7">
    <location>
        <begin position="492"/>
        <end position="511"/>
    </location>
</feature>
<dbReference type="GO" id="GO:0015990">
    <property type="term" value="P:electron transport coupled proton transport"/>
    <property type="evidence" value="ECO:0007669"/>
    <property type="project" value="TreeGrafter"/>
</dbReference>